<organism evidence="1 2">
    <name type="scientific">Saccharopolyspora gregorii</name>
    <dbReference type="NCBI Taxonomy" id="33914"/>
    <lineage>
        <taxon>Bacteria</taxon>
        <taxon>Bacillati</taxon>
        <taxon>Actinomycetota</taxon>
        <taxon>Actinomycetes</taxon>
        <taxon>Pseudonocardiales</taxon>
        <taxon>Pseudonocardiaceae</taxon>
        <taxon>Saccharopolyspora</taxon>
    </lineage>
</organism>
<reference evidence="2" key="1">
    <citation type="journal article" date="2019" name="Int. J. Syst. Evol. Microbiol.">
        <title>The Global Catalogue of Microorganisms (GCM) 10K type strain sequencing project: providing services to taxonomists for standard genome sequencing and annotation.</title>
        <authorList>
            <consortium name="The Broad Institute Genomics Platform"/>
            <consortium name="The Broad Institute Genome Sequencing Center for Infectious Disease"/>
            <person name="Wu L."/>
            <person name="Ma J."/>
        </authorList>
    </citation>
    <scope>NUCLEOTIDE SEQUENCE [LARGE SCALE GENOMIC DNA]</scope>
    <source>
        <strain evidence="2">JCM 9687</strain>
    </source>
</reference>
<keyword evidence="2" id="KW-1185">Reference proteome</keyword>
<comment type="caution">
    <text evidence="1">The sequence shown here is derived from an EMBL/GenBank/DDBJ whole genome shotgun (WGS) entry which is preliminary data.</text>
</comment>
<dbReference type="InterPro" id="IPR036170">
    <property type="entry name" value="YezG-like_sf"/>
</dbReference>
<sequence length="148" mass="17122">MTNLELDPVEQKALLDEVTDLVQRSAPQDWSRLAVEYKAIGRHVQVGAGAKNSAGELVQWAPPEEVWNLLWRLRVGMHRPRLGTWFSTFYRLNPPADFEIVYNRDNPPQWHDEPPLRAYTDEQAMFPRDEPNLPAWFADKLRAAEEAS</sequence>
<accession>A0ABP6RWY6</accession>
<evidence type="ECO:0000313" key="2">
    <source>
        <dbReference type="Proteomes" id="UP001500483"/>
    </source>
</evidence>
<dbReference type="EMBL" id="BAAAYK010000038">
    <property type="protein sequence ID" value="GAA3362287.1"/>
    <property type="molecule type" value="Genomic_DNA"/>
</dbReference>
<evidence type="ECO:0000313" key="1">
    <source>
        <dbReference type="EMBL" id="GAA3362287.1"/>
    </source>
</evidence>
<gene>
    <name evidence="1" type="ORF">GCM10020366_49620</name>
</gene>
<dbReference type="Proteomes" id="UP001500483">
    <property type="component" value="Unassembled WGS sequence"/>
</dbReference>
<name>A0ABP6RWY6_9PSEU</name>
<dbReference type="RefSeq" id="WP_258342389.1">
    <property type="nucleotide sequence ID" value="NZ_BAAAYK010000038.1"/>
</dbReference>
<dbReference type="SUPFAM" id="SSF160424">
    <property type="entry name" value="BH3703-like"/>
    <property type="match status" value="1"/>
</dbReference>
<protein>
    <submittedName>
        <fullName evidence="1">Uncharacterized protein</fullName>
    </submittedName>
</protein>
<proteinExistence type="predicted"/>